<organism evidence="2 3">
    <name type="scientific">Staurois parvus</name>
    <dbReference type="NCBI Taxonomy" id="386267"/>
    <lineage>
        <taxon>Eukaryota</taxon>
        <taxon>Metazoa</taxon>
        <taxon>Chordata</taxon>
        <taxon>Craniata</taxon>
        <taxon>Vertebrata</taxon>
        <taxon>Euteleostomi</taxon>
        <taxon>Amphibia</taxon>
        <taxon>Batrachia</taxon>
        <taxon>Anura</taxon>
        <taxon>Neobatrachia</taxon>
        <taxon>Ranoidea</taxon>
        <taxon>Ranidae</taxon>
        <taxon>Staurois</taxon>
    </lineage>
</organism>
<feature type="non-terminal residue" evidence="2">
    <location>
        <position position="99"/>
    </location>
</feature>
<name>A0ABN9D404_9NEOB</name>
<dbReference type="EMBL" id="CATNWA010014090">
    <property type="protein sequence ID" value="CAI9567220.1"/>
    <property type="molecule type" value="Genomic_DNA"/>
</dbReference>
<accession>A0ABN9D404</accession>
<dbReference type="Proteomes" id="UP001162483">
    <property type="component" value="Unassembled WGS sequence"/>
</dbReference>
<keyword evidence="3" id="KW-1185">Reference proteome</keyword>
<protein>
    <submittedName>
        <fullName evidence="2">Uncharacterized protein</fullName>
    </submittedName>
</protein>
<comment type="caution">
    <text evidence="2">The sequence shown here is derived from an EMBL/GenBank/DDBJ whole genome shotgun (WGS) entry which is preliminary data.</text>
</comment>
<gene>
    <name evidence="2" type="ORF">SPARVUS_LOCUS6504239</name>
</gene>
<proteinExistence type="predicted"/>
<feature type="region of interest" description="Disordered" evidence="1">
    <location>
        <begin position="78"/>
        <end position="99"/>
    </location>
</feature>
<evidence type="ECO:0000313" key="3">
    <source>
        <dbReference type="Proteomes" id="UP001162483"/>
    </source>
</evidence>
<reference evidence="2" key="1">
    <citation type="submission" date="2023-05" db="EMBL/GenBank/DDBJ databases">
        <authorList>
            <person name="Stuckert A."/>
        </authorList>
    </citation>
    <scope>NUCLEOTIDE SEQUENCE</scope>
</reference>
<evidence type="ECO:0000256" key="1">
    <source>
        <dbReference type="SAM" id="MobiDB-lite"/>
    </source>
</evidence>
<evidence type="ECO:0000313" key="2">
    <source>
        <dbReference type="EMBL" id="CAI9567220.1"/>
    </source>
</evidence>
<sequence>MPYTVPAHTTFPVHRLYTPCPIQCLHTHHIPHTSPLHTMPHTVPAHTTFPIHRLYTPCPIQCLHTHHIPRTSPLHTMPHTVSAHTSHSPYIASTHHAPY</sequence>